<organism evidence="4 5">
    <name type="scientific">Duganella zoogloeoides</name>
    <dbReference type="NCBI Taxonomy" id="75659"/>
    <lineage>
        <taxon>Bacteria</taxon>
        <taxon>Pseudomonadati</taxon>
        <taxon>Pseudomonadota</taxon>
        <taxon>Betaproteobacteria</taxon>
        <taxon>Burkholderiales</taxon>
        <taxon>Oxalobacteraceae</taxon>
        <taxon>Telluria group</taxon>
        <taxon>Duganella</taxon>
    </lineage>
</organism>
<feature type="region of interest" description="Disordered" evidence="1">
    <location>
        <begin position="28"/>
        <end position="71"/>
    </location>
</feature>
<evidence type="ECO:0000313" key="4">
    <source>
        <dbReference type="EMBL" id="WQH06459.1"/>
    </source>
</evidence>
<sequence>MTGFLAMPQVDARAAREAAQWLIRLNGHNDQHGQHGQQGQLQRQSGQQRRQGGQAGRHGDEDRQTARPDAATVQAWQAWRAADPVHEAAWQRAELVLRTLGMVPPAIAAPVLGRPAVDRRAATRVLAALIIAGPAALAGYATVRAAPWQDWFANVRTSTGEIRTLILDDGTSLAVNTGTAVDIAFDATTRLLRLHHGEIHVAAAPDRNNRVRPLVVQCASGSVYALGARFCVRANHGVLAPSAQVAALEGTVELRPARAPLQATVLGAGWQAAMTEHAIAMPAAVRGGVAAWVHGVLLADDTPLADFVAELARYRSGVLRCDPALARLRVSGAFQLRDTDNILQLLQRSLPVRIRQRTRFWVSLEPA</sequence>
<dbReference type="Pfam" id="PF16220">
    <property type="entry name" value="DUF4880"/>
    <property type="match status" value="1"/>
</dbReference>
<dbReference type="PANTHER" id="PTHR30273:SF2">
    <property type="entry name" value="PROTEIN FECR"/>
    <property type="match status" value="1"/>
</dbReference>
<feature type="compositionally biased region" description="Basic and acidic residues" evidence="1">
    <location>
        <begin position="57"/>
        <end position="66"/>
    </location>
</feature>
<evidence type="ECO:0000259" key="2">
    <source>
        <dbReference type="Pfam" id="PF04773"/>
    </source>
</evidence>
<accession>A0ABZ0Y3M6</accession>
<dbReference type="Proteomes" id="UP001326110">
    <property type="component" value="Chromosome"/>
</dbReference>
<keyword evidence="5" id="KW-1185">Reference proteome</keyword>
<dbReference type="GeneID" id="43164130"/>
<dbReference type="InterPro" id="IPR012373">
    <property type="entry name" value="Ferrdict_sens_TM"/>
</dbReference>
<dbReference type="InterPro" id="IPR006860">
    <property type="entry name" value="FecR"/>
</dbReference>
<dbReference type="InterPro" id="IPR032623">
    <property type="entry name" value="FecR_N"/>
</dbReference>
<protein>
    <submittedName>
        <fullName evidence="4">FecR domain-containing protein</fullName>
    </submittedName>
</protein>
<dbReference type="PIRSF" id="PIRSF018266">
    <property type="entry name" value="FecR"/>
    <property type="match status" value="1"/>
</dbReference>
<feature type="domain" description="FecR N-terminal" evidence="3">
    <location>
        <begin position="65"/>
        <end position="94"/>
    </location>
</feature>
<feature type="domain" description="FecR protein" evidence="2">
    <location>
        <begin position="154"/>
        <end position="253"/>
    </location>
</feature>
<dbReference type="PANTHER" id="PTHR30273">
    <property type="entry name" value="PERIPLASMIC SIGNAL SENSOR AND SIGMA FACTOR ACTIVATOR FECR-RELATED"/>
    <property type="match status" value="1"/>
</dbReference>
<evidence type="ECO:0000313" key="5">
    <source>
        <dbReference type="Proteomes" id="UP001326110"/>
    </source>
</evidence>
<gene>
    <name evidence="4" type="ORF">SR858_09090</name>
</gene>
<proteinExistence type="predicted"/>
<evidence type="ECO:0000259" key="3">
    <source>
        <dbReference type="Pfam" id="PF16220"/>
    </source>
</evidence>
<dbReference type="RefSeq" id="WP_019922441.1">
    <property type="nucleotide sequence ID" value="NZ_CP140152.1"/>
</dbReference>
<reference evidence="4 5" key="1">
    <citation type="submission" date="2023-11" db="EMBL/GenBank/DDBJ databases">
        <title>MicrobeMod: A computational toolkit for identifying prokaryotic methylation and restriction-modification with nanopore sequencing.</title>
        <authorList>
            <person name="Crits-Christoph A."/>
            <person name="Kang S.C."/>
            <person name="Lee H."/>
            <person name="Ostrov N."/>
        </authorList>
    </citation>
    <scope>NUCLEOTIDE SEQUENCE [LARGE SCALE GENOMIC DNA]</scope>
    <source>
        <strain evidence="4 5">ATCC 25935</strain>
    </source>
</reference>
<name>A0ABZ0Y3M6_9BURK</name>
<dbReference type="EMBL" id="CP140152">
    <property type="protein sequence ID" value="WQH06459.1"/>
    <property type="molecule type" value="Genomic_DNA"/>
</dbReference>
<dbReference type="Pfam" id="PF04773">
    <property type="entry name" value="FecR"/>
    <property type="match status" value="1"/>
</dbReference>
<feature type="compositionally biased region" description="Low complexity" evidence="1">
    <location>
        <begin position="34"/>
        <end position="52"/>
    </location>
</feature>
<dbReference type="Gene3D" id="2.60.120.1440">
    <property type="match status" value="1"/>
</dbReference>
<evidence type="ECO:0000256" key="1">
    <source>
        <dbReference type="SAM" id="MobiDB-lite"/>
    </source>
</evidence>